<keyword evidence="3" id="KW-0597">Phosphoprotein</keyword>
<feature type="compositionally biased region" description="Pro residues" evidence="8">
    <location>
        <begin position="224"/>
        <end position="233"/>
    </location>
</feature>
<evidence type="ECO:0000256" key="1">
    <source>
        <dbReference type="ARBA" id="ARBA00004123"/>
    </source>
</evidence>
<keyword evidence="6" id="KW-0804">Transcription</keyword>
<evidence type="ECO:0000313" key="10">
    <source>
        <dbReference type="EMBL" id="GAO52537.1"/>
    </source>
</evidence>
<evidence type="ECO:0000259" key="9">
    <source>
        <dbReference type="Pfam" id="PF09816"/>
    </source>
</evidence>
<comment type="caution">
    <text evidence="10">The sequence shown here is derived from an EMBL/GenBank/DDBJ whole genome shotgun (WGS) entry which is preliminary data.</text>
</comment>
<dbReference type="AlphaFoldDB" id="A0A0E9NRP4"/>
<feature type="compositionally biased region" description="Low complexity" evidence="8">
    <location>
        <begin position="152"/>
        <end position="170"/>
    </location>
</feature>
<keyword evidence="7" id="KW-0539">Nucleus</keyword>
<dbReference type="Proteomes" id="UP000033140">
    <property type="component" value="Unassembled WGS sequence"/>
</dbReference>
<evidence type="ECO:0000256" key="6">
    <source>
        <dbReference type="ARBA" id="ARBA00023163"/>
    </source>
</evidence>
<keyword evidence="11" id="KW-1185">Reference proteome</keyword>
<feature type="domain" description="Transcription elongation factor Eaf N-terminal" evidence="9">
    <location>
        <begin position="38"/>
        <end position="137"/>
    </location>
</feature>
<reference evidence="10 11" key="3">
    <citation type="journal article" date="2015" name="Genome Announc.">
        <title>Draft Genome Sequence of the Archiascomycetous Yeast Saitoella complicata.</title>
        <authorList>
            <person name="Yamauchi K."/>
            <person name="Kondo S."/>
            <person name="Hamamoto M."/>
            <person name="Takahashi Y."/>
            <person name="Ogura Y."/>
            <person name="Hayashi T."/>
            <person name="Nishida H."/>
        </authorList>
    </citation>
    <scope>NUCLEOTIDE SEQUENCE [LARGE SCALE GENOMIC DNA]</scope>
    <source>
        <strain evidence="10 11">NRRL Y-17804</strain>
    </source>
</reference>
<feature type="region of interest" description="Disordered" evidence="8">
    <location>
        <begin position="342"/>
        <end position="366"/>
    </location>
</feature>
<evidence type="ECO:0000256" key="8">
    <source>
        <dbReference type="SAM" id="MobiDB-lite"/>
    </source>
</evidence>
<feature type="compositionally biased region" description="Basic and acidic residues" evidence="8">
    <location>
        <begin position="80"/>
        <end position="94"/>
    </location>
</feature>
<sequence>MRGGRKRPRQSGQSHTPIEGAYRPTALRRINRIMAEEYRVNVGASILDPGRPEASPFFAVHHRFIPTSADNIRPSRLHGGPEHYDLEIPGRNGKESQSFEGTREAQNDVDCVLIYNEETGEYTLERLDSILHMNHVRGARASSKDRRPASPPTSSELESRSRTTTSGSSTNRHESQERQPQRMQSRSSDQPRTTTFSSILTKVDKPAPKPTTPVPSQQRTEPPAKAPAPPPVLQQPLMLPTATGSSVSPEHKQRKPRPRSPSPESDADDSDTEIRPQPQPPSQSRLGRIPQTIDLGDLHLDKPSEPKPTAAEPKAADNYRNDMEDEIDFELDDLADLANELEESLDEDKGKDEAASPADSMQSAARNPVMMRSDRGMVPFHNKNHRTFSSNSGVVVTTVLAHQGDELAVIIWIDKTYGTHEVEILGILLSH</sequence>
<evidence type="ECO:0000256" key="2">
    <source>
        <dbReference type="ARBA" id="ARBA00007798"/>
    </source>
</evidence>
<comment type="similarity">
    <text evidence="2">Belongs to the EAF family.</text>
</comment>
<evidence type="ECO:0000256" key="3">
    <source>
        <dbReference type="ARBA" id="ARBA00022553"/>
    </source>
</evidence>
<evidence type="ECO:0000256" key="7">
    <source>
        <dbReference type="ARBA" id="ARBA00023242"/>
    </source>
</evidence>
<evidence type="ECO:0000256" key="5">
    <source>
        <dbReference type="ARBA" id="ARBA00023159"/>
    </source>
</evidence>
<feature type="region of interest" description="Disordered" evidence="8">
    <location>
        <begin position="138"/>
        <end position="320"/>
    </location>
</feature>
<evidence type="ECO:0000256" key="4">
    <source>
        <dbReference type="ARBA" id="ARBA00023015"/>
    </source>
</evidence>
<protein>
    <recommendedName>
        <fullName evidence="9">Transcription elongation factor Eaf N-terminal domain-containing protein</fullName>
    </recommendedName>
</protein>
<proteinExistence type="inferred from homology"/>
<dbReference type="EMBL" id="BACD03000072">
    <property type="protein sequence ID" value="GAO52537.1"/>
    <property type="molecule type" value="Genomic_DNA"/>
</dbReference>
<feature type="compositionally biased region" description="Basic and acidic residues" evidence="8">
    <location>
        <begin position="171"/>
        <end position="180"/>
    </location>
</feature>
<dbReference type="PANTHER" id="PTHR15970">
    <property type="entry name" value="ELL-ASSOCIATED FACTOR EAF"/>
    <property type="match status" value="1"/>
</dbReference>
<keyword evidence="5" id="KW-0010">Activator</keyword>
<dbReference type="STRING" id="698492.A0A0E9NRP4"/>
<organism evidence="10 11">
    <name type="scientific">Saitoella complicata (strain BCRC 22490 / CBS 7301 / JCM 7358 / NBRC 10748 / NRRL Y-17804)</name>
    <dbReference type="NCBI Taxonomy" id="698492"/>
    <lineage>
        <taxon>Eukaryota</taxon>
        <taxon>Fungi</taxon>
        <taxon>Dikarya</taxon>
        <taxon>Ascomycota</taxon>
        <taxon>Taphrinomycotina</taxon>
        <taxon>Taphrinomycotina incertae sedis</taxon>
        <taxon>Saitoella</taxon>
    </lineage>
</organism>
<dbReference type="GO" id="GO:0006368">
    <property type="term" value="P:transcription elongation by RNA polymerase II"/>
    <property type="evidence" value="ECO:0007669"/>
    <property type="project" value="InterPro"/>
</dbReference>
<dbReference type="InterPro" id="IPR019194">
    <property type="entry name" value="Tscrpt_elong_fac_Eaf_N"/>
</dbReference>
<feature type="compositionally biased region" description="Polar residues" evidence="8">
    <location>
        <begin position="181"/>
        <end position="200"/>
    </location>
</feature>
<dbReference type="InterPro" id="IPR027093">
    <property type="entry name" value="EAF_fam"/>
</dbReference>
<dbReference type="GO" id="GO:0032783">
    <property type="term" value="C:super elongation complex"/>
    <property type="evidence" value="ECO:0007669"/>
    <property type="project" value="InterPro"/>
</dbReference>
<gene>
    <name evidence="10" type="ORF">G7K_6611-t1</name>
</gene>
<dbReference type="Pfam" id="PF09816">
    <property type="entry name" value="EAF"/>
    <property type="match status" value="1"/>
</dbReference>
<dbReference type="PANTHER" id="PTHR15970:SF2">
    <property type="entry name" value="ELL-ASSOCIATED FACTOR EAF"/>
    <property type="match status" value="1"/>
</dbReference>
<reference evidence="10 11" key="1">
    <citation type="journal article" date="2011" name="J. Gen. Appl. Microbiol.">
        <title>Draft genome sequencing of the enigmatic yeast Saitoella complicata.</title>
        <authorList>
            <person name="Nishida H."/>
            <person name="Hamamoto M."/>
            <person name="Sugiyama J."/>
        </authorList>
    </citation>
    <scope>NUCLEOTIDE SEQUENCE [LARGE SCALE GENOMIC DNA]</scope>
    <source>
        <strain evidence="10 11">NRRL Y-17804</strain>
    </source>
</reference>
<feature type="region of interest" description="Disordered" evidence="8">
    <location>
        <begin position="80"/>
        <end position="104"/>
    </location>
</feature>
<name>A0A0E9NRP4_SAICN</name>
<comment type="subcellular location">
    <subcellularLocation>
        <location evidence="1">Nucleus</location>
    </subcellularLocation>
</comment>
<dbReference type="GO" id="GO:0003711">
    <property type="term" value="F:transcription elongation factor activity"/>
    <property type="evidence" value="ECO:0007669"/>
    <property type="project" value="TreeGrafter"/>
</dbReference>
<reference evidence="10 11" key="2">
    <citation type="journal article" date="2014" name="J. Gen. Appl. Microbiol.">
        <title>The early diverging ascomycetous budding yeast Saitoella complicata has three histone deacetylases belonging to the Clr6, Hos2, and Rpd3 lineages.</title>
        <authorList>
            <person name="Nishida H."/>
            <person name="Matsumoto T."/>
            <person name="Kondo S."/>
            <person name="Hamamoto M."/>
            <person name="Yoshikawa H."/>
        </authorList>
    </citation>
    <scope>NUCLEOTIDE SEQUENCE [LARGE SCALE GENOMIC DNA]</scope>
    <source>
        <strain evidence="10 11">NRRL Y-17804</strain>
    </source>
</reference>
<feature type="compositionally biased region" description="Basic and acidic residues" evidence="8">
    <location>
        <begin position="296"/>
        <end position="305"/>
    </location>
</feature>
<feature type="region of interest" description="Disordered" evidence="8">
    <location>
        <begin position="1"/>
        <end position="23"/>
    </location>
</feature>
<keyword evidence="4" id="KW-0805">Transcription regulation</keyword>
<evidence type="ECO:0000313" key="11">
    <source>
        <dbReference type="Proteomes" id="UP000033140"/>
    </source>
</evidence>
<accession>A0A0E9NRP4</accession>